<dbReference type="FunFam" id="3.40.50.1820:FF:000024">
    <property type="entry name" value="acyl-coenzyme A thioesterase 4"/>
    <property type="match status" value="2"/>
</dbReference>
<evidence type="ECO:0000256" key="1">
    <source>
        <dbReference type="PIRSR" id="PIRSR016521-1"/>
    </source>
</evidence>
<dbReference type="Ensembl" id="ENSLCNT00005022246.1">
    <property type="protein sequence ID" value="ENSLCNP00005019871.1"/>
    <property type="gene ID" value="ENSLCNG00005012975.1"/>
</dbReference>
<feature type="active site" description="Charge relay system" evidence="1">
    <location>
        <position position="158"/>
    </location>
</feature>
<dbReference type="InterPro" id="IPR014940">
    <property type="entry name" value="BAAT_C"/>
</dbReference>
<dbReference type="PANTHER" id="PTHR10824">
    <property type="entry name" value="ACYL-COENZYME A THIOESTERASE-RELATED"/>
    <property type="match status" value="1"/>
</dbReference>
<dbReference type="PANTHER" id="PTHR10824:SF18">
    <property type="entry name" value="BILE ACID-COA:AMINO ACID N-ACYLTRANSFERASE"/>
    <property type="match status" value="1"/>
</dbReference>
<dbReference type="GO" id="GO:0006637">
    <property type="term" value="P:acyl-CoA metabolic process"/>
    <property type="evidence" value="ECO:0007669"/>
    <property type="project" value="InterPro"/>
</dbReference>
<evidence type="ECO:0000259" key="2">
    <source>
        <dbReference type="Pfam" id="PF08840"/>
    </source>
</evidence>
<dbReference type="InterPro" id="IPR016662">
    <property type="entry name" value="Acyl-CoA_thioEstase_long-chain"/>
</dbReference>
<dbReference type="AlphaFoldDB" id="A0A667I9D4"/>
<dbReference type="SUPFAM" id="SSF53474">
    <property type="entry name" value="alpha/beta-Hydrolases"/>
    <property type="match status" value="1"/>
</dbReference>
<sequence length="322" mass="35858">MKRGTCFILKPTIRPVKDVMTSPFLVQIKLCDSNLPLAQIAATDPKVSVTLERWYRAPGVTWIQVQEGHLRGALFLPPGEGRFPGVIDLFADIGGLIEYRASLLASHGFAALALAYCDYEDLPLHPEKIELEYFEEAVNFLLRHPKVLGPGIGIVSISKGAEIGLSMAIHLKQVIATVLINGPNFVFSTPQVYRGQIVTRSKASETFFLPIEKAQGHFLFIVGEDDKSINSKAYAEQATEQLRRNGKDNWTLLSYPGAGHMLEPPYSPLCCASKLSKLHLFMQWGGEVTRHAAAQEHSWKEIQKFLRKHLIPQFSGGRKLPK</sequence>
<dbReference type="InterPro" id="IPR029058">
    <property type="entry name" value="AB_hydrolase_fold"/>
</dbReference>
<evidence type="ECO:0000313" key="3">
    <source>
        <dbReference type="Ensembl" id="ENSLCNP00005019871.1"/>
    </source>
</evidence>
<evidence type="ECO:0000313" key="4">
    <source>
        <dbReference type="Proteomes" id="UP000472241"/>
    </source>
</evidence>
<reference evidence="3" key="2">
    <citation type="submission" date="2025-09" db="UniProtKB">
        <authorList>
            <consortium name="Ensembl"/>
        </authorList>
    </citation>
    <scope>IDENTIFICATION</scope>
</reference>
<dbReference type="Gene3D" id="3.40.50.1820">
    <property type="entry name" value="alpha/beta hydrolase"/>
    <property type="match status" value="1"/>
</dbReference>
<reference evidence="3" key="1">
    <citation type="submission" date="2025-08" db="UniProtKB">
        <authorList>
            <consortium name="Ensembl"/>
        </authorList>
    </citation>
    <scope>IDENTIFICATION</scope>
</reference>
<dbReference type="Proteomes" id="UP000472241">
    <property type="component" value="Unplaced"/>
</dbReference>
<dbReference type="GO" id="GO:0005777">
    <property type="term" value="C:peroxisome"/>
    <property type="evidence" value="ECO:0007669"/>
    <property type="project" value="TreeGrafter"/>
</dbReference>
<keyword evidence="4" id="KW-1185">Reference proteome</keyword>
<protein>
    <submittedName>
        <fullName evidence="3">Bile acid-CoA:amino acid N-acyltransferase</fullName>
    </submittedName>
</protein>
<dbReference type="GO" id="GO:0047617">
    <property type="term" value="F:fatty acyl-CoA hydrolase activity"/>
    <property type="evidence" value="ECO:0007669"/>
    <property type="project" value="TreeGrafter"/>
</dbReference>
<feature type="active site" description="Charge relay system" evidence="1">
    <location>
        <position position="226"/>
    </location>
</feature>
<dbReference type="GO" id="GO:0006631">
    <property type="term" value="P:fatty acid metabolic process"/>
    <property type="evidence" value="ECO:0007669"/>
    <property type="project" value="TreeGrafter"/>
</dbReference>
<proteinExistence type="predicted"/>
<dbReference type="Pfam" id="PF08840">
    <property type="entry name" value="BAAT_C"/>
    <property type="match status" value="1"/>
</dbReference>
<accession>A0A667I9D4</accession>
<dbReference type="PIRSF" id="PIRSF016521">
    <property type="entry name" value="Acyl-CoA_hydro"/>
    <property type="match status" value="1"/>
</dbReference>
<organism evidence="3 4">
    <name type="scientific">Lynx canadensis</name>
    <name type="common">Canada lynx</name>
    <name type="synonym">Felis canadensis</name>
    <dbReference type="NCBI Taxonomy" id="61383"/>
    <lineage>
        <taxon>Eukaryota</taxon>
        <taxon>Metazoa</taxon>
        <taxon>Chordata</taxon>
        <taxon>Craniata</taxon>
        <taxon>Vertebrata</taxon>
        <taxon>Euteleostomi</taxon>
        <taxon>Mammalia</taxon>
        <taxon>Eutheria</taxon>
        <taxon>Laurasiatheria</taxon>
        <taxon>Carnivora</taxon>
        <taxon>Feliformia</taxon>
        <taxon>Felidae</taxon>
        <taxon>Felinae</taxon>
        <taxon>Lynx</taxon>
    </lineage>
</organism>
<feature type="active site" description="Charge relay system" evidence="1">
    <location>
        <position position="260"/>
    </location>
</feature>
<name>A0A667I9D4_LYNCA</name>
<feature type="domain" description="BAAT/Acyl-CoA thioester hydrolase C-terminal" evidence="2">
    <location>
        <begin position="201"/>
        <end position="311"/>
    </location>
</feature>